<dbReference type="InterPro" id="IPR020807">
    <property type="entry name" value="PKS_DH"/>
</dbReference>
<dbReference type="InterPro" id="IPR020806">
    <property type="entry name" value="PKS_PP-bd"/>
</dbReference>
<dbReference type="Pfam" id="PF08659">
    <property type="entry name" value="KR"/>
    <property type="match status" value="1"/>
</dbReference>
<feature type="active site" description="Proton donor; for dehydratase activity" evidence="6">
    <location>
        <position position="1138"/>
    </location>
</feature>
<organism evidence="10 11">
    <name type="scientific">Seiridium unicorne</name>
    <dbReference type="NCBI Taxonomy" id="138068"/>
    <lineage>
        <taxon>Eukaryota</taxon>
        <taxon>Fungi</taxon>
        <taxon>Dikarya</taxon>
        <taxon>Ascomycota</taxon>
        <taxon>Pezizomycotina</taxon>
        <taxon>Sordariomycetes</taxon>
        <taxon>Xylariomycetidae</taxon>
        <taxon>Amphisphaeriales</taxon>
        <taxon>Sporocadaceae</taxon>
        <taxon>Seiridium</taxon>
    </lineage>
</organism>
<dbReference type="Gene3D" id="1.10.1200.10">
    <property type="entry name" value="ACP-like"/>
    <property type="match status" value="1"/>
</dbReference>
<keyword evidence="11" id="KW-1185">Reference proteome</keyword>
<feature type="active site" description="Proton acceptor; for dehydratase activity" evidence="6">
    <location>
        <position position="958"/>
    </location>
</feature>
<dbReference type="InterPro" id="IPR014031">
    <property type="entry name" value="Ketoacyl_synth_C"/>
</dbReference>
<dbReference type="CDD" id="cd00833">
    <property type="entry name" value="PKS"/>
    <property type="match status" value="1"/>
</dbReference>
<dbReference type="Pfam" id="PF00109">
    <property type="entry name" value="ketoacyl-synt"/>
    <property type="match status" value="1"/>
</dbReference>
<dbReference type="InterPro" id="IPR056501">
    <property type="entry name" value="NAD-bd_HRPKS_sdrA"/>
</dbReference>
<reference evidence="10 11" key="1">
    <citation type="journal article" date="2024" name="J. Plant Pathol.">
        <title>Sequence and assembly of the genome of Seiridium unicorne, isolate CBS 538.82, causal agent of cypress canker disease.</title>
        <authorList>
            <person name="Scali E."/>
            <person name="Rocca G.D."/>
            <person name="Danti R."/>
            <person name="Garbelotto M."/>
            <person name="Barberini S."/>
            <person name="Baroncelli R."/>
            <person name="Emiliani G."/>
        </authorList>
    </citation>
    <scope>NUCLEOTIDE SEQUENCE [LARGE SCALE GENOMIC DNA]</scope>
    <source>
        <strain evidence="10 11">BM-138-508</strain>
    </source>
</reference>
<dbReference type="Pfam" id="PF02801">
    <property type="entry name" value="Ketoacyl-synt_C"/>
    <property type="match status" value="1"/>
</dbReference>
<feature type="domain" description="Ketosynthase family 3 (KS3)" evidence="8">
    <location>
        <begin position="5"/>
        <end position="432"/>
    </location>
</feature>
<dbReference type="InterPro" id="IPR049552">
    <property type="entry name" value="PKS_DH_N"/>
</dbReference>
<keyword evidence="4" id="KW-0560">Oxidoreductase</keyword>
<evidence type="ECO:0000259" key="9">
    <source>
        <dbReference type="PROSITE" id="PS52019"/>
    </source>
</evidence>
<evidence type="ECO:0000313" key="10">
    <source>
        <dbReference type="EMBL" id="KAK9413823.1"/>
    </source>
</evidence>
<dbReference type="InterPro" id="IPR032821">
    <property type="entry name" value="PKS_assoc"/>
</dbReference>
<dbReference type="PROSITE" id="PS00012">
    <property type="entry name" value="PHOSPHOPANTETHEINE"/>
    <property type="match status" value="1"/>
</dbReference>
<dbReference type="PROSITE" id="PS52019">
    <property type="entry name" value="PKS_MFAS_DH"/>
    <property type="match status" value="1"/>
</dbReference>
<dbReference type="InterPro" id="IPR020841">
    <property type="entry name" value="PKS_Beta-ketoAc_synthase_dom"/>
</dbReference>
<feature type="region of interest" description="C-terminal hotdog fold" evidence="6">
    <location>
        <begin position="1073"/>
        <end position="1232"/>
    </location>
</feature>
<dbReference type="SUPFAM" id="SSF50129">
    <property type="entry name" value="GroES-like"/>
    <property type="match status" value="1"/>
</dbReference>
<dbReference type="Pfam" id="PF13602">
    <property type="entry name" value="ADH_zinc_N_2"/>
    <property type="match status" value="1"/>
</dbReference>
<dbReference type="InterPro" id="IPR013154">
    <property type="entry name" value="ADH-like_N"/>
</dbReference>
<dbReference type="InterPro" id="IPR014030">
    <property type="entry name" value="Ketoacyl_synth_N"/>
</dbReference>
<dbReference type="InterPro" id="IPR009081">
    <property type="entry name" value="PP-bd_ACP"/>
</dbReference>
<dbReference type="InterPro" id="IPR013968">
    <property type="entry name" value="PKS_KR"/>
</dbReference>
<dbReference type="InterPro" id="IPR011032">
    <property type="entry name" value="GroES-like_sf"/>
</dbReference>
<dbReference type="Proteomes" id="UP001408356">
    <property type="component" value="Unassembled WGS sequence"/>
</dbReference>
<evidence type="ECO:0000256" key="6">
    <source>
        <dbReference type="PROSITE-ProRule" id="PRU01363"/>
    </source>
</evidence>
<dbReference type="InterPro" id="IPR036291">
    <property type="entry name" value="NAD(P)-bd_dom_sf"/>
</dbReference>
<evidence type="ECO:0000256" key="3">
    <source>
        <dbReference type="ARBA" id="ARBA00022679"/>
    </source>
</evidence>
<dbReference type="Gene3D" id="3.30.70.3290">
    <property type="match status" value="1"/>
</dbReference>
<proteinExistence type="predicted"/>
<dbReference type="InterPro" id="IPR016036">
    <property type="entry name" value="Malonyl_transacylase_ACP-bd"/>
</dbReference>
<dbReference type="SMART" id="SM00825">
    <property type="entry name" value="PKS_KS"/>
    <property type="match status" value="1"/>
</dbReference>
<gene>
    <name evidence="10" type="ORF">SUNI508_11641</name>
</gene>
<keyword evidence="5" id="KW-0511">Multifunctional enzyme</keyword>
<keyword evidence="1" id="KW-0596">Phosphopantetheine</keyword>
<evidence type="ECO:0000256" key="5">
    <source>
        <dbReference type="ARBA" id="ARBA00023268"/>
    </source>
</evidence>
<dbReference type="InterPro" id="IPR006162">
    <property type="entry name" value="Ppantetheine_attach_site"/>
</dbReference>
<dbReference type="Gene3D" id="3.40.366.10">
    <property type="entry name" value="Malonyl-Coenzyme A Acyl Carrier Protein, domain 2"/>
    <property type="match status" value="1"/>
</dbReference>
<name>A0ABR2UGS4_9PEZI</name>
<dbReference type="EMBL" id="JARVKF010000434">
    <property type="protein sequence ID" value="KAK9413823.1"/>
    <property type="molecule type" value="Genomic_DNA"/>
</dbReference>
<feature type="domain" description="PKS/mFAS DH" evidence="9">
    <location>
        <begin position="926"/>
        <end position="1232"/>
    </location>
</feature>
<keyword evidence="3" id="KW-0808">Transferase</keyword>
<dbReference type="InterPro" id="IPR057326">
    <property type="entry name" value="KR_dom"/>
</dbReference>
<dbReference type="InterPro" id="IPR050091">
    <property type="entry name" value="PKS_NRPS_Biosynth_Enz"/>
</dbReference>
<dbReference type="InterPro" id="IPR016039">
    <property type="entry name" value="Thiolase-like"/>
</dbReference>
<dbReference type="InterPro" id="IPR036736">
    <property type="entry name" value="ACP-like_sf"/>
</dbReference>
<evidence type="ECO:0000256" key="1">
    <source>
        <dbReference type="ARBA" id="ARBA00022450"/>
    </source>
</evidence>
<dbReference type="Pfam" id="PF21089">
    <property type="entry name" value="PKS_DH_N"/>
    <property type="match status" value="1"/>
</dbReference>
<accession>A0ABR2UGS4</accession>
<dbReference type="Gene3D" id="3.10.129.110">
    <property type="entry name" value="Polyketide synthase dehydratase"/>
    <property type="match status" value="1"/>
</dbReference>
<dbReference type="InterPro" id="IPR042104">
    <property type="entry name" value="PKS_dehydratase_sf"/>
</dbReference>
<dbReference type="SUPFAM" id="SSF47336">
    <property type="entry name" value="ACP-like"/>
    <property type="match status" value="1"/>
</dbReference>
<dbReference type="InterPro" id="IPR001227">
    <property type="entry name" value="Ac_transferase_dom_sf"/>
</dbReference>
<dbReference type="SUPFAM" id="SSF55048">
    <property type="entry name" value="Probable ACP-binding domain of malonyl-CoA ACP transacylase"/>
    <property type="match status" value="1"/>
</dbReference>
<dbReference type="SMART" id="SM00823">
    <property type="entry name" value="PKS_PP"/>
    <property type="match status" value="1"/>
</dbReference>
<feature type="region of interest" description="N-terminal hotdog fold" evidence="6">
    <location>
        <begin position="926"/>
        <end position="1061"/>
    </location>
</feature>
<comment type="caution">
    <text evidence="10">The sequence shown here is derived from an EMBL/GenBank/DDBJ whole genome shotgun (WGS) entry which is preliminary data.</text>
</comment>
<evidence type="ECO:0000256" key="2">
    <source>
        <dbReference type="ARBA" id="ARBA00022553"/>
    </source>
</evidence>
<dbReference type="CDD" id="cd05195">
    <property type="entry name" value="enoyl_red"/>
    <property type="match status" value="1"/>
</dbReference>
<dbReference type="PANTHER" id="PTHR43775">
    <property type="entry name" value="FATTY ACID SYNTHASE"/>
    <property type="match status" value="1"/>
</dbReference>
<dbReference type="SMART" id="SM00827">
    <property type="entry name" value="PKS_AT"/>
    <property type="match status" value="1"/>
</dbReference>
<dbReference type="Pfam" id="PF00550">
    <property type="entry name" value="PP-binding"/>
    <property type="match status" value="1"/>
</dbReference>
<dbReference type="SUPFAM" id="SSF53901">
    <property type="entry name" value="Thiolase-like"/>
    <property type="match status" value="1"/>
</dbReference>
<dbReference type="InterPro" id="IPR014043">
    <property type="entry name" value="Acyl_transferase_dom"/>
</dbReference>
<evidence type="ECO:0000313" key="11">
    <source>
        <dbReference type="Proteomes" id="UP001408356"/>
    </source>
</evidence>
<dbReference type="SUPFAM" id="SSF51735">
    <property type="entry name" value="NAD(P)-binding Rossmann-fold domains"/>
    <property type="match status" value="3"/>
</dbReference>
<dbReference type="Pfam" id="PF23114">
    <property type="entry name" value="NAD-bd_HRPKS_sdrA"/>
    <property type="match status" value="1"/>
</dbReference>
<evidence type="ECO:0000259" key="8">
    <source>
        <dbReference type="PROSITE" id="PS52004"/>
    </source>
</evidence>
<dbReference type="PANTHER" id="PTHR43775:SF18">
    <property type="entry name" value="ENZYME, PUTATIVE (JCVI)-RELATED"/>
    <property type="match status" value="1"/>
</dbReference>
<dbReference type="PROSITE" id="PS52004">
    <property type="entry name" value="KS3_2"/>
    <property type="match status" value="1"/>
</dbReference>
<dbReference type="SUPFAM" id="SSF52151">
    <property type="entry name" value="FabD/lysophospholipase-like"/>
    <property type="match status" value="1"/>
</dbReference>
<dbReference type="InterPro" id="IPR016035">
    <property type="entry name" value="Acyl_Trfase/lysoPLipase"/>
</dbReference>
<evidence type="ECO:0008006" key="12">
    <source>
        <dbReference type="Google" id="ProtNLM"/>
    </source>
</evidence>
<evidence type="ECO:0000259" key="7">
    <source>
        <dbReference type="PROSITE" id="PS50075"/>
    </source>
</evidence>
<dbReference type="SMART" id="SM00826">
    <property type="entry name" value="PKS_DH"/>
    <property type="match status" value="1"/>
</dbReference>
<dbReference type="InterPro" id="IPR049900">
    <property type="entry name" value="PKS_mFAS_DH"/>
</dbReference>
<dbReference type="Pfam" id="PF16197">
    <property type="entry name" value="KAsynt_C_assoc"/>
    <property type="match status" value="1"/>
</dbReference>
<dbReference type="Gene3D" id="3.40.50.720">
    <property type="entry name" value="NAD(P)-binding Rossmann-like Domain"/>
    <property type="match status" value="3"/>
</dbReference>
<dbReference type="Gene3D" id="3.90.180.10">
    <property type="entry name" value="Medium-chain alcohol dehydrogenases, catalytic domain"/>
    <property type="match status" value="1"/>
</dbReference>
<dbReference type="SMART" id="SM00822">
    <property type="entry name" value="PKS_KR"/>
    <property type="match status" value="1"/>
</dbReference>
<dbReference type="Pfam" id="PF00698">
    <property type="entry name" value="Acyl_transf_1"/>
    <property type="match status" value="1"/>
</dbReference>
<dbReference type="PROSITE" id="PS50075">
    <property type="entry name" value="CARRIER"/>
    <property type="match status" value="1"/>
</dbReference>
<dbReference type="InterPro" id="IPR020843">
    <property type="entry name" value="ER"/>
</dbReference>
<dbReference type="Pfam" id="PF14765">
    <property type="entry name" value="PS-DH"/>
    <property type="match status" value="1"/>
</dbReference>
<dbReference type="Gene3D" id="3.40.47.10">
    <property type="match status" value="1"/>
</dbReference>
<dbReference type="Pfam" id="PF08240">
    <property type="entry name" value="ADH_N"/>
    <property type="match status" value="1"/>
</dbReference>
<keyword evidence="2" id="KW-0597">Phosphoprotein</keyword>
<dbReference type="InterPro" id="IPR049551">
    <property type="entry name" value="PKS_DH_C"/>
</dbReference>
<dbReference type="SMART" id="SM00829">
    <property type="entry name" value="PKS_ER"/>
    <property type="match status" value="1"/>
</dbReference>
<feature type="domain" description="Carrier" evidence="7">
    <location>
        <begin position="2298"/>
        <end position="2374"/>
    </location>
</feature>
<evidence type="ECO:0000256" key="4">
    <source>
        <dbReference type="ARBA" id="ARBA00023002"/>
    </source>
</evidence>
<sequence length="2379" mass="259264">MTYRQEPVAIVGFACRLPGGNHTPRKLWEFLEKGGIAPNQVPESRFNINGHYDGSEKPGTMRPPGGMFLGDVDLTRFDPGFFEISGLEAIAMDPNQRQMLEVVVEGLENAGISLEQVNEAPIACFVGSYASDYSDMHSRDPEDRPANCPLGVGRAILANRISYCLNLKGPSITIDTACSGSLVGIDLACRVIQSGEVNAAIVATSNLYLNPEHVMDIRSVGQAHSPTALCHTFDAAADGYVKAEAVSCVIIKRLSDAIRDRDPIRAVIRGTASTSNGRTGGIASPNWEAQTAAIRTAYANAGISNLNDTAYLECHGTGTQAGDYAEVKGAGATFAPGRPEGKPLIIGSIKSNVGHSEPAAGMSGLIKTVLAMETGIIPGTPLFQVPNPSIDFAGNNVAASRSAQRWPETDLRRASINSFGFGGSNAHAIIEQAAPDVRRHYTSSFTSTADKPIWEDEEEDGSTARPQLLIVSGNDAVSLHANIAALCDHVVNPRVTASLLDLAYTLSERRSRLWHRAFVTTSDKGFSDNDFIASKRGSEEPRVGFIFTGQGAQWSQMGRLLLRDFPLVRPVLEELDQALQRTPDPPSWSLLRELTEPRPAEQLRRPEMSQPLTTAFQLCILAVLEAWGVKPCGVLGHSSGEIAAAYSAGLLSRQDAIIVAQYRGQAALNRKADTMEGLGMLAVGLSAKAVAPFLAKTHGRLHIACFNSPESLTISGPKEELEALRKEVTSSGSFARLLQVDMAYHSPYVSPIADEYLHLLNTHGEFSPLGDTQSGPQMISTVTGTELVTKADSNYWRSNMVSPVRFEEALQGMLSLPKPPDMLIEIGPSGALSGPVTQILKSVPQARNAQYNSSWARGEEASKSLFDLAGHLFNAGGTVNLSSVNEYDESVRTIVDLPNYRWNHSVRYWHENSASLNWRFKQFPTHDLTGSKTLSSSWKSPTWHKQLLLDDVPWLRDHMMGSDVLIPGAGLVTMALEAMYQKHSALHPGVVSSPNELCFRFKNVRFERALVVEEDKRVMIMLSLSPISGSRDWHEFRITTMNSEVEIQHCTGLVRVQSPLEGAPPGVDLEPLRLPTSAKAWYKAQNEIGMGFGPAFQKIQSVECTSGKRFCRTLVSLTPPQSKHTPQSYYPFHPAVLDSMLQTATPANASGDRSTIRDVMVPSIVDDMIINKVPYTMDEGLSIATSDYSGRGRRDVAKSWVANITIHDPATGATFLKVSGLRYTKLDVNTKPDPHTFSCISWKPDISLLDPEQLIHTQPRKDMPKLDFVLDLISHKKPVLNVLELSLDQSDDSCLWFQVSDFTARMAYSWYGFASTNAEHLVKIQEQNESRANATFYLANQAQEGLGLAETQSFDLVIIKIPSNAQSAIKSVLTNMRPLLQDDALILLVPSQGRSLAQVEAEPVLPNGDTDAELDDPQQLKYLLEEAETIGTIHEIETSTDHTPAYLCSPVGATNLSNGLSNEVWQINIIRLTDEVPGIDADISDVLMKGGWNVTQSSDISGCQEPRTIALVLDEISYPLLRYADDRQWEAVKRLLNSHTPVLWVTKGAQMSPTHPDHALVHGLFRVVRREELSANLTLLDISSDSSAIAGQMISQVADQMRYGKAEAEYVEHQGCLHVPRIMPDTAVNTLKRAEEEGVEPSMQGLFETQTRAQLLAERVGTLEMAWHETDEGQAPELEDGWIEVEVEAIGVNFKDVATTMGIVPENEHALGCECAGTVKKLGKGATKFRLGDRVVILRNATFANRCRAPETRAHAIPSWMSIEDAATIPVAYATAIYSMLSIGNLQEGQTVLIHSAAGGVGLAALQIALYKKAEVYATVGTDDKRKYLIDDLHIPPDRVFSSRSAEFADEILRATNGRGADLILNSLTGDLLDASWRLCADGGTMVEIGKKDIVDRNKLSMEPFDRACSFRAVDLSYVNVISDSLIEILLKQTFDLAEYGHVKVIRPVSYYAFDAIPNALVQLRSGKHIGKIVISKLGKPDIKVPIKLAIPSLQLRSEASYLIIGGLGGLCGSLAVHLARHGARHIIIFNRSGSKDAEAAKIIRDCDAYGCRLSGVQNDVRDLEAVRNVVNCAVPPIRGVIQGAMVLRDKPFETMTIDDYQVAIGAKVQGTWNIHQALQGSGNQELDFFTMLSSISGVVGNKGQANYAAANTFLDAFAGYRNRLGLPANTVDLGLVQDVGYVAEQGGYLEERFDKATWTPLNKKVLRKVLSYSIMQQKRDSPINAESKAQLITGIAYPLGGSDQGLATEPRFAYLTGGHDSSNSLVVVGEENESSRKLDQAVRAFRVLHASGQDLANLVTTCVGFLSIQVTKILRLETEVDPGKPLIAYGLDSLSAVELRSWVRMRLGAELSTLDIINASSLTSLSEKLISKIPLSAG</sequence>
<protein>
    <recommendedName>
        <fullName evidence="12">Polyketide synthase</fullName>
    </recommendedName>
</protein>